<proteinExistence type="predicted"/>
<dbReference type="EMBL" id="JAIWOZ010000003">
    <property type="protein sequence ID" value="KAH6607806.1"/>
    <property type="molecule type" value="Genomic_DNA"/>
</dbReference>
<keyword evidence="1" id="KW-0472">Membrane</keyword>
<comment type="caution">
    <text evidence="3">The sequence shown here is derived from an EMBL/GenBank/DDBJ whole genome shotgun (WGS) entry which is preliminary data.</text>
</comment>
<keyword evidence="1" id="KW-0812">Transmembrane</keyword>
<sequence length="423" mass="45085">MRPKLFQFLLEKLLLIVCNRLFVEDEDLRDVVIVYLKGSRICNILEHLVPLPLNQVEFLENLLDPRYLLHDCRPGFAKVRVEQVRFVPGWAGGVAAPSPGLGNRLGEELVDLPAGDGVPHLVEPRLVLTQLGGQLAVAPAGLLQSVAVIANVSAQGRGEACAGLLAPLVFVLGPHLFAHALLHVQLLGAPVQGGHDGLLLAAQEVEDADRVFVVGDVFAPLPEILVGQDVLVEPALQDLQRPRKPQAGGFGDGHGHNLGEQVGSGDALDILAGVELADRDRLCGRQLGDLGQGGFGGDRLVVDVIVVLGGLSQPLLHRGALPLCDVLQMRAAVGAEVGIGRHGAGEVFRQSIGLLGQAVGDLEPRQRHAVLASLVVRHRLIILRHGVEKIDFDLEFFFPGRKGVVVVAMIVSTLVIMVAARNA</sequence>
<feature type="transmembrane region" description="Helical" evidence="1">
    <location>
        <begin position="403"/>
        <end position="420"/>
    </location>
</feature>
<evidence type="ECO:0000256" key="2">
    <source>
        <dbReference type="SAM" id="SignalP"/>
    </source>
</evidence>
<protein>
    <recommendedName>
        <fullName evidence="5">Secreted protein</fullName>
    </recommendedName>
</protein>
<keyword evidence="2" id="KW-0732">Signal</keyword>
<evidence type="ECO:0000313" key="4">
    <source>
        <dbReference type="Proteomes" id="UP000827724"/>
    </source>
</evidence>
<dbReference type="Proteomes" id="UP000827724">
    <property type="component" value="Unassembled WGS sequence"/>
</dbReference>
<feature type="chain" id="PRO_5040301664" description="Secreted protein" evidence="2">
    <location>
        <begin position="26"/>
        <end position="423"/>
    </location>
</feature>
<evidence type="ECO:0000313" key="3">
    <source>
        <dbReference type="EMBL" id="KAH6607806.1"/>
    </source>
</evidence>
<keyword evidence="4" id="KW-1185">Reference proteome</keyword>
<accession>A0A9P8TTV7</accession>
<gene>
    <name evidence="3" type="ORF">Trco_004119</name>
</gene>
<evidence type="ECO:0000256" key="1">
    <source>
        <dbReference type="SAM" id="Phobius"/>
    </source>
</evidence>
<keyword evidence="1" id="KW-1133">Transmembrane helix</keyword>
<reference evidence="3" key="1">
    <citation type="submission" date="2021-08" db="EMBL/GenBank/DDBJ databases">
        <title>Chromosome-Level Trichoderma cornu-damae using Hi-C Data.</title>
        <authorList>
            <person name="Kim C.S."/>
        </authorList>
    </citation>
    <scope>NUCLEOTIDE SEQUENCE</scope>
    <source>
        <strain evidence="3">KA19-0412C</strain>
    </source>
</reference>
<organism evidence="3 4">
    <name type="scientific">Trichoderma cornu-damae</name>
    <dbReference type="NCBI Taxonomy" id="654480"/>
    <lineage>
        <taxon>Eukaryota</taxon>
        <taxon>Fungi</taxon>
        <taxon>Dikarya</taxon>
        <taxon>Ascomycota</taxon>
        <taxon>Pezizomycotina</taxon>
        <taxon>Sordariomycetes</taxon>
        <taxon>Hypocreomycetidae</taxon>
        <taxon>Hypocreales</taxon>
        <taxon>Hypocreaceae</taxon>
        <taxon>Trichoderma</taxon>
    </lineage>
</organism>
<name>A0A9P8TTV7_9HYPO</name>
<evidence type="ECO:0008006" key="5">
    <source>
        <dbReference type="Google" id="ProtNLM"/>
    </source>
</evidence>
<dbReference type="AlphaFoldDB" id="A0A9P8TTV7"/>
<feature type="signal peptide" evidence="2">
    <location>
        <begin position="1"/>
        <end position="25"/>
    </location>
</feature>